<dbReference type="GO" id="GO:0050163">
    <property type="term" value="F:oxaloacetate tautomerase activity"/>
    <property type="evidence" value="ECO:0007669"/>
    <property type="project" value="UniProtKB-ARBA"/>
</dbReference>
<reference evidence="4" key="2">
    <citation type="journal article" date="2023" name="IMA Fungus">
        <title>Comparative genomic study of the Penicillium genus elucidates a diverse pangenome and 15 lateral gene transfer events.</title>
        <authorList>
            <person name="Petersen C."/>
            <person name="Sorensen T."/>
            <person name="Nielsen M.R."/>
            <person name="Sondergaard T.E."/>
            <person name="Sorensen J.L."/>
            <person name="Fitzpatrick D.A."/>
            <person name="Frisvad J.C."/>
            <person name="Nielsen K.L."/>
        </authorList>
    </citation>
    <scope>NUCLEOTIDE SEQUENCE</scope>
    <source>
        <strain evidence="4">IBT 17660</strain>
    </source>
</reference>
<dbReference type="Proteomes" id="UP001147760">
    <property type="component" value="Unassembled WGS sequence"/>
</dbReference>
<dbReference type="GO" id="GO:0006107">
    <property type="term" value="P:oxaloacetate metabolic process"/>
    <property type="evidence" value="ECO:0007669"/>
    <property type="project" value="UniProtKB-ARBA"/>
</dbReference>
<dbReference type="GO" id="GO:0018773">
    <property type="term" value="F:acetylpyruvate hydrolase activity"/>
    <property type="evidence" value="ECO:0007669"/>
    <property type="project" value="TreeGrafter"/>
</dbReference>
<feature type="domain" description="Fumarylacetoacetase-like C-terminal" evidence="3">
    <location>
        <begin position="76"/>
        <end position="282"/>
    </location>
</feature>
<keyword evidence="5" id="KW-1185">Reference proteome</keyword>
<evidence type="ECO:0000313" key="5">
    <source>
        <dbReference type="Proteomes" id="UP001147760"/>
    </source>
</evidence>
<evidence type="ECO:0000256" key="2">
    <source>
        <dbReference type="ARBA" id="ARBA00022723"/>
    </source>
</evidence>
<dbReference type="Gene3D" id="3.90.850.10">
    <property type="entry name" value="Fumarylacetoacetase-like, C-terminal domain"/>
    <property type="match status" value="1"/>
</dbReference>
<dbReference type="FunFam" id="3.90.850.10:FF:000002">
    <property type="entry name" value="2-hydroxyhepta-2,4-diene-1,7-dioate isomerase"/>
    <property type="match status" value="1"/>
</dbReference>
<comment type="similarity">
    <text evidence="1">Belongs to the FAH family.</text>
</comment>
<reference evidence="4" key="1">
    <citation type="submission" date="2022-12" db="EMBL/GenBank/DDBJ databases">
        <authorList>
            <person name="Petersen C."/>
        </authorList>
    </citation>
    <scope>NUCLEOTIDE SEQUENCE</scope>
    <source>
        <strain evidence="4">IBT 17660</strain>
    </source>
</reference>
<dbReference type="PANTHER" id="PTHR11820">
    <property type="entry name" value="ACYLPYRUVASE"/>
    <property type="match status" value="1"/>
</dbReference>
<dbReference type="InterPro" id="IPR011234">
    <property type="entry name" value="Fumarylacetoacetase-like_C"/>
</dbReference>
<accession>A0A9W9X9C6</accession>
<dbReference type="PANTHER" id="PTHR11820:SF7">
    <property type="entry name" value="ACYLPYRUVASE FAHD1, MITOCHONDRIAL"/>
    <property type="match status" value="1"/>
</dbReference>
<dbReference type="InterPro" id="IPR036663">
    <property type="entry name" value="Fumarylacetoacetase_C_sf"/>
</dbReference>
<name>A0A9W9X9C6_9EURO</name>
<dbReference type="SUPFAM" id="SSF56529">
    <property type="entry name" value="FAH"/>
    <property type="match status" value="1"/>
</dbReference>
<dbReference type="EMBL" id="JAPWDO010000001">
    <property type="protein sequence ID" value="KAJ5486732.1"/>
    <property type="molecule type" value="Genomic_DNA"/>
</dbReference>
<dbReference type="OrthoDB" id="411064at2759"/>
<evidence type="ECO:0000313" key="4">
    <source>
        <dbReference type="EMBL" id="KAJ5486732.1"/>
    </source>
</evidence>
<keyword evidence="2" id="KW-0479">Metal-binding</keyword>
<organism evidence="4 5">
    <name type="scientific">Penicillium desertorum</name>
    <dbReference type="NCBI Taxonomy" id="1303715"/>
    <lineage>
        <taxon>Eukaryota</taxon>
        <taxon>Fungi</taxon>
        <taxon>Dikarya</taxon>
        <taxon>Ascomycota</taxon>
        <taxon>Pezizomycotina</taxon>
        <taxon>Eurotiomycetes</taxon>
        <taxon>Eurotiomycetidae</taxon>
        <taxon>Eurotiales</taxon>
        <taxon>Aspergillaceae</taxon>
        <taxon>Penicillium</taxon>
    </lineage>
</organism>
<proteinExistence type="inferred from homology"/>
<dbReference type="Pfam" id="PF01557">
    <property type="entry name" value="FAA_hydrolase"/>
    <property type="match status" value="1"/>
</dbReference>
<dbReference type="GO" id="GO:0046872">
    <property type="term" value="F:metal ion binding"/>
    <property type="evidence" value="ECO:0007669"/>
    <property type="project" value="UniProtKB-KW"/>
</dbReference>
<evidence type="ECO:0000259" key="3">
    <source>
        <dbReference type="Pfam" id="PF01557"/>
    </source>
</evidence>
<sequence>MPSWTHLIRFVAVEDGLVHLGQLVHPTRDVGLDAFDETPIWAFEIEGDIYDGHPTENKLQVRELLSPIAPSTCPYIRCIGLNYKRHAEEAKMALPKEPALFTKPRTSIADPFPGTLRIPKFAQDETNDYEAELAVVIGKSARDVSPEEAPNYILGFTVSNDVSARAQQMQNPLPTFSKGLDSSCPLGPVLVAREAAGNPHNLSISTVLNGKTVQDANTSDMIFGIYELVAYLSQGTTLEPGSIVLTGTPKGIGYFRSPRVFLKDGDDLRINIERIGTLINKIQYE</sequence>
<gene>
    <name evidence="4" type="ORF">N7530_001032</name>
</gene>
<dbReference type="AlphaFoldDB" id="A0A9W9X9C6"/>
<protein>
    <recommendedName>
        <fullName evidence="3">Fumarylacetoacetase-like C-terminal domain-containing protein</fullName>
    </recommendedName>
</protein>
<comment type="caution">
    <text evidence="4">The sequence shown here is derived from an EMBL/GenBank/DDBJ whole genome shotgun (WGS) entry which is preliminary data.</text>
</comment>
<evidence type="ECO:0000256" key="1">
    <source>
        <dbReference type="ARBA" id="ARBA00010211"/>
    </source>
</evidence>